<dbReference type="Proteomes" id="UP001239111">
    <property type="component" value="Chromosome 1"/>
</dbReference>
<organism evidence="1 2">
    <name type="scientific">Eretmocerus hayati</name>
    <dbReference type="NCBI Taxonomy" id="131215"/>
    <lineage>
        <taxon>Eukaryota</taxon>
        <taxon>Metazoa</taxon>
        <taxon>Ecdysozoa</taxon>
        <taxon>Arthropoda</taxon>
        <taxon>Hexapoda</taxon>
        <taxon>Insecta</taxon>
        <taxon>Pterygota</taxon>
        <taxon>Neoptera</taxon>
        <taxon>Endopterygota</taxon>
        <taxon>Hymenoptera</taxon>
        <taxon>Apocrita</taxon>
        <taxon>Proctotrupomorpha</taxon>
        <taxon>Chalcidoidea</taxon>
        <taxon>Aphelinidae</taxon>
        <taxon>Aphelininae</taxon>
        <taxon>Eretmocerus</taxon>
    </lineage>
</organism>
<accession>A0ACC2PV05</accession>
<gene>
    <name evidence="1" type="ORF">QAD02_022400</name>
</gene>
<proteinExistence type="predicted"/>
<comment type="caution">
    <text evidence="1">The sequence shown here is derived from an EMBL/GenBank/DDBJ whole genome shotgun (WGS) entry which is preliminary data.</text>
</comment>
<reference evidence="1" key="1">
    <citation type="submission" date="2023-04" db="EMBL/GenBank/DDBJ databases">
        <title>A chromosome-level genome assembly of the parasitoid wasp Eretmocerus hayati.</title>
        <authorList>
            <person name="Zhong Y."/>
            <person name="Liu S."/>
            <person name="Liu Y."/>
        </authorList>
    </citation>
    <scope>NUCLEOTIDE SEQUENCE</scope>
    <source>
        <strain evidence="1">ZJU_SS_LIU_2023</strain>
    </source>
</reference>
<evidence type="ECO:0000313" key="2">
    <source>
        <dbReference type="Proteomes" id="UP001239111"/>
    </source>
</evidence>
<name>A0ACC2PV05_9HYME</name>
<protein>
    <submittedName>
        <fullName evidence="1">Uncharacterized protein</fullName>
    </submittedName>
</protein>
<sequence>MGGILILLIHFLYICHHFKSYESTPIVGEDVKEAEDDDFPFIVSIAELISNDRTKHDHICGGTLITSKHVLTAAHCVETIKASGKDIIILVGSPSLDSEKIERHVISRWLTFRQWSVEDNYSKDAKDVAVIVLAKRVEKIRPALVSTAITEMGPGTNLILAGWGETISNEYPVHLQKVSVKVLPRDKCETQIPSSNLVLSEESEQDNFICTAADPYALAGCGDSGSPLLDENKFLVGINLGRCPKLGRIDPKQVNIGLNINPYIAFLREATRQVDRKRKSVNEIEPSTELQIVE</sequence>
<evidence type="ECO:0000313" key="1">
    <source>
        <dbReference type="EMBL" id="KAJ8686606.1"/>
    </source>
</evidence>
<keyword evidence="2" id="KW-1185">Reference proteome</keyword>
<dbReference type="EMBL" id="CM056741">
    <property type="protein sequence ID" value="KAJ8686606.1"/>
    <property type="molecule type" value="Genomic_DNA"/>
</dbReference>